<protein>
    <recommendedName>
        <fullName evidence="1">N-acetyltransferase domain-containing protein</fullName>
    </recommendedName>
</protein>
<dbReference type="PROSITE" id="PS51729">
    <property type="entry name" value="GNAT_YJDJ"/>
    <property type="match status" value="1"/>
</dbReference>
<dbReference type="PANTHER" id="PTHR31435:SF10">
    <property type="entry name" value="BSR4717 PROTEIN"/>
    <property type="match status" value="1"/>
</dbReference>
<dbReference type="RefSeq" id="WP_188538114.1">
    <property type="nucleotide sequence ID" value="NZ_BMEQ01000015.1"/>
</dbReference>
<accession>A0A917GZK7</accession>
<evidence type="ECO:0000313" key="2">
    <source>
        <dbReference type="EMBL" id="GGG62654.1"/>
    </source>
</evidence>
<proteinExistence type="predicted"/>
<gene>
    <name evidence="2" type="ORF">GCM10011374_27380</name>
</gene>
<dbReference type="InterPro" id="IPR031165">
    <property type="entry name" value="GNAT_YJDJ"/>
</dbReference>
<feature type="domain" description="N-acetyltransferase" evidence="1">
    <location>
        <begin position="10"/>
        <end position="100"/>
    </location>
</feature>
<dbReference type="Gene3D" id="3.40.630.30">
    <property type="match status" value="1"/>
</dbReference>
<name>A0A917GZK7_9MICC</name>
<dbReference type="SUPFAM" id="SSF55729">
    <property type="entry name" value="Acyl-CoA N-acyltransferases (Nat)"/>
    <property type="match status" value="1"/>
</dbReference>
<dbReference type="InterPro" id="IPR045057">
    <property type="entry name" value="Gcn5-rel_NAT"/>
</dbReference>
<reference evidence="2" key="2">
    <citation type="submission" date="2020-09" db="EMBL/GenBank/DDBJ databases">
        <authorList>
            <person name="Sun Q."/>
            <person name="Zhou Y."/>
        </authorList>
    </citation>
    <scope>NUCLEOTIDE SEQUENCE</scope>
    <source>
        <strain evidence="2">CGMCC 1.12187</strain>
    </source>
</reference>
<dbReference type="AlphaFoldDB" id="A0A917GZK7"/>
<dbReference type="Proteomes" id="UP000638848">
    <property type="component" value="Unassembled WGS sequence"/>
</dbReference>
<sequence length="113" mass="12747">METDPSITVRHNPDLLRYEVVDGDSPVGWTEYVPFDDPTGPQRIFWHTTVDDAYAGRGLASKLARYALDRTIEAGLPVVVVCPYIKGWLGKHPEYEPRTVPVRPEHLAVVPHE</sequence>
<keyword evidence="3" id="KW-1185">Reference proteome</keyword>
<dbReference type="InterPro" id="IPR016181">
    <property type="entry name" value="Acyl_CoA_acyltransferase"/>
</dbReference>
<reference evidence="2" key="1">
    <citation type="journal article" date="2014" name="Int. J. Syst. Evol. Microbiol.">
        <title>Complete genome sequence of Corynebacterium casei LMG S-19264T (=DSM 44701T), isolated from a smear-ripened cheese.</title>
        <authorList>
            <consortium name="US DOE Joint Genome Institute (JGI-PGF)"/>
            <person name="Walter F."/>
            <person name="Albersmeier A."/>
            <person name="Kalinowski J."/>
            <person name="Ruckert C."/>
        </authorList>
    </citation>
    <scope>NUCLEOTIDE SEQUENCE</scope>
    <source>
        <strain evidence="2">CGMCC 1.12187</strain>
    </source>
</reference>
<organism evidence="2 3">
    <name type="scientific">Kocuria dechangensis</name>
    <dbReference type="NCBI Taxonomy" id="1176249"/>
    <lineage>
        <taxon>Bacteria</taxon>
        <taxon>Bacillati</taxon>
        <taxon>Actinomycetota</taxon>
        <taxon>Actinomycetes</taxon>
        <taxon>Micrococcales</taxon>
        <taxon>Micrococcaceae</taxon>
        <taxon>Kocuria</taxon>
    </lineage>
</organism>
<comment type="caution">
    <text evidence="2">The sequence shown here is derived from an EMBL/GenBank/DDBJ whole genome shotgun (WGS) entry which is preliminary data.</text>
</comment>
<dbReference type="CDD" id="cd04301">
    <property type="entry name" value="NAT_SF"/>
    <property type="match status" value="1"/>
</dbReference>
<dbReference type="Pfam" id="PF14542">
    <property type="entry name" value="Acetyltransf_CG"/>
    <property type="match status" value="1"/>
</dbReference>
<evidence type="ECO:0000259" key="1">
    <source>
        <dbReference type="PROSITE" id="PS51729"/>
    </source>
</evidence>
<dbReference type="PANTHER" id="PTHR31435">
    <property type="entry name" value="PROTEIN NATD1"/>
    <property type="match status" value="1"/>
</dbReference>
<dbReference type="EMBL" id="BMEQ01000015">
    <property type="protein sequence ID" value="GGG62654.1"/>
    <property type="molecule type" value="Genomic_DNA"/>
</dbReference>
<evidence type="ECO:0000313" key="3">
    <source>
        <dbReference type="Proteomes" id="UP000638848"/>
    </source>
</evidence>